<evidence type="ECO:0000313" key="2">
    <source>
        <dbReference type="Proteomes" id="UP000186795"/>
    </source>
</evidence>
<dbReference type="Proteomes" id="UP000186795">
    <property type="component" value="Unassembled WGS sequence"/>
</dbReference>
<dbReference type="EMBL" id="FTOD01000001">
    <property type="protein sequence ID" value="SIS41612.1"/>
    <property type="molecule type" value="Genomic_DNA"/>
</dbReference>
<evidence type="ECO:0000313" key="1">
    <source>
        <dbReference type="EMBL" id="SIS41612.1"/>
    </source>
</evidence>
<proteinExistence type="predicted"/>
<name>A0A1N7IWX5_9BACL</name>
<accession>A0A1N7IWX5</accession>
<dbReference type="AlphaFoldDB" id="A0A1N7IWX5"/>
<organism evidence="1 2">
    <name type="scientific">Kroppenstedtia eburnea</name>
    <dbReference type="NCBI Taxonomy" id="714067"/>
    <lineage>
        <taxon>Bacteria</taxon>
        <taxon>Bacillati</taxon>
        <taxon>Bacillota</taxon>
        <taxon>Bacilli</taxon>
        <taxon>Bacillales</taxon>
        <taxon>Thermoactinomycetaceae</taxon>
        <taxon>Kroppenstedtia</taxon>
    </lineage>
</organism>
<gene>
    <name evidence="1" type="ORF">SAMN05421790_101453</name>
</gene>
<keyword evidence="2" id="KW-1185">Reference proteome</keyword>
<reference evidence="2" key="1">
    <citation type="submission" date="2017-01" db="EMBL/GenBank/DDBJ databases">
        <authorList>
            <person name="Varghese N."/>
            <person name="Submissions S."/>
        </authorList>
    </citation>
    <scope>NUCLEOTIDE SEQUENCE [LARGE SCALE GENOMIC DNA]</scope>
    <source>
        <strain evidence="2">DSM 45196</strain>
    </source>
</reference>
<protein>
    <submittedName>
        <fullName evidence="1">Uncharacterized protein</fullName>
    </submittedName>
</protein>
<sequence length="36" mass="3905">MAMSPYSVARAIAYAINEPEDAGVNEITIRPTLRAL</sequence>